<feature type="compositionally biased region" description="Polar residues" evidence="9">
    <location>
        <begin position="38"/>
        <end position="47"/>
    </location>
</feature>
<dbReference type="GeneID" id="108671868"/>
<dbReference type="Proteomes" id="UP000694843">
    <property type="component" value="Unplaced"/>
</dbReference>
<keyword evidence="4" id="KW-0479">Metal-binding</keyword>
<evidence type="ECO:0000256" key="7">
    <source>
        <dbReference type="ARBA" id="ARBA00031842"/>
    </source>
</evidence>
<sequence>MTSVDETESDRTPVCSVTITPTEEKSKTVDNVGGAAGTQKSFGSDQSFSNLLPPPVASLAASFSEPILPGACITPRMDSLAAPAPVQSSVFTANKPKNSLTAASLSTASATGNPRNKVALRKGRGLMDWVRLGHTQPDLAGTGGRLLQVTPRQLAKHNTRTDAWLALRGKVYNVTPYFEYHPGGEDELSRGIGRDATELFNEVHKWVNFESMLAKCLVGHLVEDSPTSCSKVLRKPQEAFLPLLNSFARLLTEGRGKSPSRSTKDDTVPKLPPLSPTQSCGTVEARQPSYDWYQSNTAVTVTVYSRWPRITHRHCTVHLKNKTLSVDLLVQRRCYRLRLDLSRPVKQGQFTVRVGGGGCGTVTIEVMKVEEGIRWTNIGLALPGNEDFVDVETMAVRLKSVANVKLELNKIKQKLDFWSTNVCEKTPAISKPYTAVPEELSVAAWTSDVATPGNCLHYLVKVYHLPLYSVEELFQHHSRLWFTSGRPRPLPGSHHLVSLAEGVPVERLSRGEGEGVREIQDSGDAPVGDVALLAAGTGITPMISVMLDSLALRRRVRLLFFNKTEEDIPWRDELDNLRAENSELLQVHHVLSCGGPGWGGLRGRVSLRLLEPLLPVGDGGRCVVLAVCGPKGFTDASTQIFGQLGYLKEDYHAFVG</sequence>
<dbReference type="GO" id="GO:0046872">
    <property type="term" value="F:metal ion binding"/>
    <property type="evidence" value="ECO:0007669"/>
    <property type="project" value="UniProtKB-KW"/>
</dbReference>
<feature type="compositionally biased region" description="Basic and acidic residues" evidence="9">
    <location>
        <begin position="254"/>
        <end position="268"/>
    </location>
</feature>
<dbReference type="RefSeq" id="XP_047741204.1">
    <property type="nucleotide sequence ID" value="XM_047885248.1"/>
</dbReference>
<evidence type="ECO:0000256" key="2">
    <source>
        <dbReference type="ARBA" id="ARBA00022339"/>
    </source>
</evidence>
<keyword evidence="5" id="KW-0408">Iron</keyword>
<dbReference type="SUPFAM" id="SSF49764">
    <property type="entry name" value="HSP20-like chaperones"/>
    <property type="match status" value="1"/>
</dbReference>
<feature type="domain" description="CS" evidence="11">
    <location>
        <begin position="285"/>
        <end position="379"/>
    </location>
</feature>
<dbReference type="SMART" id="SM01117">
    <property type="entry name" value="Cyt-b5"/>
    <property type="match status" value="1"/>
</dbReference>
<dbReference type="Pfam" id="PF00175">
    <property type="entry name" value="NAD_binding_1"/>
    <property type="match status" value="1"/>
</dbReference>
<dbReference type="InterPro" id="IPR036400">
    <property type="entry name" value="Cyt_B5-like_heme/steroid_sf"/>
</dbReference>
<evidence type="ECO:0000256" key="9">
    <source>
        <dbReference type="SAM" id="MobiDB-lite"/>
    </source>
</evidence>
<evidence type="ECO:0000256" key="4">
    <source>
        <dbReference type="ARBA" id="ARBA00022723"/>
    </source>
</evidence>
<dbReference type="EC" id="1.6.2.2" evidence="1"/>
<dbReference type="Gene3D" id="3.40.50.80">
    <property type="entry name" value="Nucleotide-binding domain of ferredoxin-NADP reductase (FNR) module"/>
    <property type="match status" value="1"/>
</dbReference>
<gene>
    <name evidence="13" type="primary">LOC108671868</name>
</gene>
<dbReference type="GO" id="GO:0090524">
    <property type="term" value="F:cytochrome-b5 reductase activity, acting on NADH"/>
    <property type="evidence" value="ECO:0007669"/>
    <property type="project" value="UniProtKB-EC"/>
</dbReference>
<name>A0A979FY58_HYAAZ</name>
<dbReference type="FunFam" id="3.10.120.10:FF:000001">
    <property type="entry name" value="Cytochrome b5 reductase 4"/>
    <property type="match status" value="1"/>
</dbReference>
<dbReference type="InterPro" id="IPR001199">
    <property type="entry name" value="Cyt_B5-like_heme/steroid-bd"/>
</dbReference>
<dbReference type="InterPro" id="IPR001433">
    <property type="entry name" value="OxRdtase_FAD/NAD-bd"/>
</dbReference>
<dbReference type="Gene3D" id="2.60.40.790">
    <property type="match status" value="1"/>
</dbReference>
<protein>
    <recommendedName>
        <fullName evidence="2">Cytochrome b5 reductase 4</fullName>
        <ecNumber evidence="1">1.6.2.2</ecNumber>
    </recommendedName>
    <alternativeName>
        <fullName evidence="7">Flavohemoprotein b5/b5R</fullName>
    </alternativeName>
    <alternativeName>
        <fullName evidence="6">cb5/cb5R</fullName>
    </alternativeName>
</protein>
<dbReference type="Pfam" id="PF00173">
    <property type="entry name" value="Cyt-b5"/>
    <property type="match status" value="1"/>
</dbReference>
<dbReference type="PROSITE" id="PS50255">
    <property type="entry name" value="CYTOCHROME_B5_2"/>
    <property type="match status" value="1"/>
</dbReference>
<dbReference type="GO" id="GO:0005737">
    <property type="term" value="C:cytoplasm"/>
    <property type="evidence" value="ECO:0007669"/>
    <property type="project" value="TreeGrafter"/>
</dbReference>
<reference evidence="13" key="1">
    <citation type="submission" date="2025-08" db="UniProtKB">
        <authorList>
            <consortium name="RefSeq"/>
        </authorList>
    </citation>
    <scope>IDENTIFICATION</scope>
    <source>
        <tissue evidence="13">Whole organism</tissue>
    </source>
</reference>
<dbReference type="GO" id="GO:0020037">
    <property type="term" value="F:heme binding"/>
    <property type="evidence" value="ECO:0007669"/>
    <property type="project" value="TreeGrafter"/>
</dbReference>
<evidence type="ECO:0000256" key="3">
    <source>
        <dbReference type="ARBA" id="ARBA00022617"/>
    </source>
</evidence>
<comment type="catalytic activity">
    <reaction evidence="8">
        <text>2 Fe(III)-[cytochrome b5] + NADH = 2 Fe(II)-[cytochrome b5] + NAD(+) + H(+)</text>
        <dbReference type="Rhea" id="RHEA:46680"/>
        <dbReference type="Rhea" id="RHEA-COMP:10438"/>
        <dbReference type="Rhea" id="RHEA-COMP:10439"/>
        <dbReference type="ChEBI" id="CHEBI:15378"/>
        <dbReference type="ChEBI" id="CHEBI:29033"/>
        <dbReference type="ChEBI" id="CHEBI:29034"/>
        <dbReference type="ChEBI" id="CHEBI:57540"/>
        <dbReference type="ChEBI" id="CHEBI:57945"/>
        <dbReference type="EC" id="1.6.2.2"/>
    </reaction>
</comment>
<evidence type="ECO:0000256" key="6">
    <source>
        <dbReference type="ARBA" id="ARBA00030883"/>
    </source>
</evidence>
<dbReference type="InterPro" id="IPR051872">
    <property type="entry name" value="Cytochrome_b5/Flavoprotein_Rdt"/>
</dbReference>
<organism evidence="12 13">
    <name type="scientific">Hyalella azteca</name>
    <name type="common">Amphipod</name>
    <dbReference type="NCBI Taxonomy" id="294128"/>
    <lineage>
        <taxon>Eukaryota</taxon>
        <taxon>Metazoa</taxon>
        <taxon>Ecdysozoa</taxon>
        <taxon>Arthropoda</taxon>
        <taxon>Crustacea</taxon>
        <taxon>Multicrustacea</taxon>
        <taxon>Malacostraca</taxon>
        <taxon>Eumalacostraca</taxon>
        <taxon>Peracarida</taxon>
        <taxon>Amphipoda</taxon>
        <taxon>Senticaudata</taxon>
        <taxon>Talitrida</taxon>
        <taxon>Talitroidea</taxon>
        <taxon>Hyalellidae</taxon>
        <taxon>Hyalella</taxon>
    </lineage>
</organism>
<evidence type="ECO:0000313" key="12">
    <source>
        <dbReference type="Proteomes" id="UP000694843"/>
    </source>
</evidence>
<evidence type="ECO:0000256" key="8">
    <source>
        <dbReference type="ARBA" id="ARBA00047682"/>
    </source>
</evidence>
<evidence type="ECO:0000259" key="10">
    <source>
        <dbReference type="PROSITE" id="PS50255"/>
    </source>
</evidence>
<keyword evidence="3" id="KW-0349">Heme</keyword>
<dbReference type="Pfam" id="PF04969">
    <property type="entry name" value="CS"/>
    <property type="match status" value="1"/>
</dbReference>
<keyword evidence="12" id="KW-1185">Reference proteome</keyword>
<feature type="region of interest" description="Disordered" evidence="9">
    <location>
        <begin position="21"/>
        <end position="47"/>
    </location>
</feature>
<dbReference type="InterPro" id="IPR007052">
    <property type="entry name" value="CS_dom"/>
</dbReference>
<dbReference type="PANTHER" id="PTHR46237:SF1">
    <property type="entry name" value="CYTOCHROME B5 REDUCTASE 4"/>
    <property type="match status" value="1"/>
</dbReference>
<evidence type="ECO:0000313" key="13">
    <source>
        <dbReference type="RefSeq" id="XP_047741204.1"/>
    </source>
</evidence>
<evidence type="ECO:0000259" key="11">
    <source>
        <dbReference type="PROSITE" id="PS51203"/>
    </source>
</evidence>
<dbReference type="OrthoDB" id="260519at2759"/>
<evidence type="ECO:0000256" key="5">
    <source>
        <dbReference type="ARBA" id="ARBA00023004"/>
    </source>
</evidence>
<dbReference type="KEGG" id="hazt:108671868"/>
<feature type="region of interest" description="Disordered" evidence="9">
    <location>
        <begin position="254"/>
        <end position="282"/>
    </location>
</feature>
<dbReference type="PANTHER" id="PTHR46237">
    <property type="entry name" value="CYTOCHROME B5 REDUCTASE 4 FAMILY MEMBER"/>
    <property type="match status" value="1"/>
</dbReference>
<proteinExistence type="predicted"/>
<dbReference type="PROSITE" id="PS51203">
    <property type="entry name" value="CS"/>
    <property type="match status" value="1"/>
</dbReference>
<dbReference type="SUPFAM" id="SSF55856">
    <property type="entry name" value="Cytochrome b5-like heme/steroid binding domain"/>
    <property type="match status" value="1"/>
</dbReference>
<accession>A0A979FY58</accession>
<evidence type="ECO:0000256" key="1">
    <source>
        <dbReference type="ARBA" id="ARBA00012011"/>
    </source>
</evidence>
<dbReference type="SUPFAM" id="SSF52343">
    <property type="entry name" value="Ferredoxin reductase-like, C-terminal NADP-linked domain"/>
    <property type="match status" value="1"/>
</dbReference>
<feature type="domain" description="Cytochrome b5 heme-binding" evidence="10">
    <location>
        <begin position="146"/>
        <end position="222"/>
    </location>
</feature>
<dbReference type="InterPro" id="IPR008978">
    <property type="entry name" value="HSP20-like_chaperone"/>
</dbReference>
<dbReference type="AlphaFoldDB" id="A0A979FY58"/>
<dbReference type="Gene3D" id="3.10.120.10">
    <property type="entry name" value="Cytochrome b5-like heme/steroid binding domain"/>
    <property type="match status" value="1"/>
</dbReference>
<dbReference type="InterPro" id="IPR039261">
    <property type="entry name" value="FNR_nucleotide-bd"/>
</dbReference>